<feature type="domain" description="D-isomer specific 2-hydroxyacid dehydrogenase NAD-binding" evidence="6">
    <location>
        <begin position="112"/>
        <end position="287"/>
    </location>
</feature>
<dbReference type="GO" id="GO:0005829">
    <property type="term" value="C:cytosol"/>
    <property type="evidence" value="ECO:0007669"/>
    <property type="project" value="TreeGrafter"/>
</dbReference>
<organism evidence="7">
    <name type="scientific">Rhodopseudomonas palustris (strain ATCC BAA-98 / CGA009)</name>
    <dbReference type="NCBI Taxonomy" id="258594"/>
    <lineage>
        <taxon>Bacteria</taxon>
        <taxon>Pseudomonadati</taxon>
        <taxon>Pseudomonadota</taxon>
        <taxon>Alphaproteobacteria</taxon>
        <taxon>Hyphomicrobiales</taxon>
        <taxon>Nitrobacteraceae</taxon>
        <taxon>Rhodopseudomonas</taxon>
    </lineage>
</organism>
<evidence type="ECO:0000259" key="6">
    <source>
        <dbReference type="Pfam" id="PF02826"/>
    </source>
</evidence>
<evidence type="ECO:0000259" key="5">
    <source>
        <dbReference type="Pfam" id="PF00389"/>
    </source>
</evidence>
<evidence type="ECO:0000256" key="3">
    <source>
        <dbReference type="ARBA" id="ARBA00023027"/>
    </source>
</evidence>
<accession>Q6N4R6</accession>
<feature type="domain" description="D-isomer specific 2-hydroxyacid dehydrogenase catalytic" evidence="5">
    <location>
        <begin position="34"/>
        <end position="318"/>
    </location>
</feature>
<dbReference type="SUPFAM" id="SSF52283">
    <property type="entry name" value="Formate/glycerate dehydrogenase catalytic domain-like"/>
    <property type="match status" value="1"/>
</dbReference>
<dbReference type="InterPro" id="IPR050223">
    <property type="entry name" value="D-isomer_2-hydroxyacid_DH"/>
</dbReference>
<keyword evidence="3" id="KW-0520">NAD</keyword>
<dbReference type="GO" id="GO:0016618">
    <property type="term" value="F:hydroxypyruvate reductase [NAD(P)H] activity"/>
    <property type="evidence" value="ECO:0007669"/>
    <property type="project" value="TreeGrafter"/>
</dbReference>
<keyword evidence="2 4" id="KW-0560">Oxidoreductase</keyword>
<dbReference type="HOGENOM" id="CLU_019796_1_2_5"/>
<evidence type="ECO:0000256" key="1">
    <source>
        <dbReference type="ARBA" id="ARBA00005854"/>
    </source>
</evidence>
<reference evidence="7" key="1">
    <citation type="journal article" date="2004" name="Nat. Biotechnol.">
        <title>Complete genome sequence of the metabolically versatile photosynthetic bacterium Rhodopseudomonas palustris.</title>
        <authorList>
            <person name="Larimer F.W."/>
            <person name="Chain P."/>
            <person name="Hauser L."/>
            <person name="Lamerdin J."/>
            <person name="Malfatti S."/>
            <person name="Do L."/>
            <person name="Land M.L."/>
            <person name="Pelletier D.A."/>
            <person name="Beatty J.T."/>
            <person name="Lang A.S."/>
            <person name="Tabita F.R."/>
            <person name="Gibson J.L."/>
            <person name="Hanson T.E."/>
            <person name="Bobst C."/>
            <person name="Torres J.L."/>
            <person name="Peres C."/>
            <person name="Harrison F.H."/>
            <person name="Gibson J."/>
            <person name="Harwood C.S."/>
        </authorList>
    </citation>
    <scope>NUCLEOTIDE SEQUENCE [LARGE SCALE GENOMIC DNA]</scope>
    <source>
        <strain evidence="7">CGA009</strain>
    </source>
</reference>
<dbReference type="GO" id="GO:0051287">
    <property type="term" value="F:NAD binding"/>
    <property type="evidence" value="ECO:0007669"/>
    <property type="project" value="InterPro"/>
</dbReference>
<dbReference type="Pfam" id="PF02826">
    <property type="entry name" value="2-Hacid_dh_C"/>
    <property type="match status" value="1"/>
</dbReference>
<gene>
    <name evidence="7" type="ordered locus">RPA3271</name>
</gene>
<dbReference type="Pfam" id="PF00389">
    <property type="entry name" value="2-Hacid_dh"/>
    <property type="match status" value="1"/>
</dbReference>
<dbReference type="InterPro" id="IPR006140">
    <property type="entry name" value="D-isomer_DH_NAD-bd"/>
</dbReference>
<dbReference type="GO" id="GO:0030267">
    <property type="term" value="F:glyoxylate reductase (NADPH) activity"/>
    <property type="evidence" value="ECO:0007669"/>
    <property type="project" value="TreeGrafter"/>
</dbReference>
<dbReference type="SUPFAM" id="SSF51735">
    <property type="entry name" value="NAD(P)-binding Rossmann-fold domains"/>
    <property type="match status" value="1"/>
</dbReference>
<evidence type="ECO:0000256" key="4">
    <source>
        <dbReference type="RuleBase" id="RU003719"/>
    </source>
</evidence>
<dbReference type="PANTHER" id="PTHR10996:SF178">
    <property type="entry name" value="2-HYDROXYACID DEHYDROGENASE YGL185C-RELATED"/>
    <property type="match status" value="1"/>
</dbReference>
<name>Q6N4R6_RHOPA</name>
<dbReference type="PhylomeDB" id="Q6N4R6"/>
<protein>
    <submittedName>
        <fullName evidence="7">D-isomer specific 2-hydroxyacid dehydrogenase</fullName>
    </submittedName>
</protein>
<evidence type="ECO:0000256" key="2">
    <source>
        <dbReference type="ARBA" id="ARBA00023002"/>
    </source>
</evidence>
<dbReference type="PANTHER" id="PTHR10996">
    <property type="entry name" value="2-HYDROXYACID DEHYDROGENASE-RELATED"/>
    <property type="match status" value="1"/>
</dbReference>
<dbReference type="AlphaFoldDB" id="Q6N4R6"/>
<proteinExistence type="inferred from homology"/>
<dbReference type="FunFam" id="3.40.50.720:FF:000203">
    <property type="entry name" value="D-3-phosphoglycerate dehydrogenase (SerA)"/>
    <property type="match status" value="1"/>
</dbReference>
<dbReference type="InterPro" id="IPR006139">
    <property type="entry name" value="D-isomer_2_OHA_DH_cat_dom"/>
</dbReference>
<evidence type="ECO:0000313" key="7">
    <source>
        <dbReference type="EMBL" id="CAE28712.1"/>
    </source>
</evidence>
<dbReference type="eggNOG" id="COG1052">
    <property type="taxonomic scope" value="Bacteria"/>
</dbReference>
<sequence length="320" mass="33390">MRAGMADKVLVASRFGRSMLGRFAEQFELLETAGKPADQVFSATQLADVRALLTMGGQPLGRETFDMLPALGAVVCYGTGYDGVDLKAAAERGIVVGNSPAANASAVADLALALLLALMRRVLPADAYVRAGGWSGAKPSPMLKPPRGLTGAKVGVYGIGEIGRKIAARVAGFETEVAYHSRSRHDVPYRYVGDLGELVDWCDVLLVAVRAGPDTEKIIDAGMLKRLGPSGVVVNISRGSVIDQAALIAALADGTIAGAGLDVFALEPYAPDALAEFPNVVLTPHIGGHTQEAHRAMQDCVIANLAAFFAGKPLPYPVQG</sequence>
<dbReference type="EMBL" id="BX572603">
    <property type="protein sequence ID" value="CAE28712.1"/>
    <property type="molecule type" value="Genomic_DNA"/>
</dbReference>
<comment type="similarity">
    <text evidence="1 4">Belongs to the D-isomer specific 2-hydroxyacid dehydrogenase family.</text>
</comment>
<dbReference type="STRING" id="258594.RPA3271"/>
<dbReference type="InterPro" id="IPR036291">
    <property type="entry name" value="NAD(P)-bd_dom_sf"/>
</dbReference>
<dbReference type="Gene3D" id="3.40.50.720">
    <property type="entry name" value="NAD(P)-binding Rossmann-like Domain"/>
    <property type="match status" value="2"/>
</dbReference>